<reference evidence="1" key="1">
    <citation type="submission" date="2023-03" db="EMBL/GenBank/DDBJ databases">
        <authorList>
            <person name="Barcik Weissman S.N."/>
            <person name="Chang S."/>
            <person name="Chen D.A."/>
            <person name="Chew B."/>
            <person name="De Jesus J.L."/>
            <person name="Han M.T."/>
            <person name="Hsu T.-Y."/>
            <person name="Rivera W."/>
            <person name="Vu T.L."/>
            <person name="Garza D.R."/>
            <person name="Stephenson J.C."/>
            <person name="Zorawik M."/>
            <person name="Reddi K."/>
            <person name="Freise A.C."/>
            <person name="Furlong K.P."/>
            <person name="Rudner A.D."/>
            <person name="Beyer A.R."/>
            <person name="Chong R.A."/>
            <person name="Edgington N.P."/>
            <person name="Garcia Costas A.M."/>
            <person name="Gibb B.P."/>
            <person name="Klyczek K.K."/>
            <person name="Swerdlow S.J."/>
            <person name="Russell D.A."/>
            <person name="Jacobs-Sera D."/>
            <person name="Hatfull G.F."/>
        </authorList>
    </citation>
    <scope>NUCLEOTIDE SEQUENCE</scope>
</reference>
<keyword evidence="2" id="KW-1185">Reference proteome</keyword>
<accession>A0AA49ET38</accession>
<proteinExistence type="predicted"/>
<keyword evidence="1" id="KW-0540">Nuclease</keyword>
<keyword evidence="1" id="KW-0378">Hydrolase</keyword>
<dbReference type="Proteomes" id="UP001240749">
    <property type="component" value="Segment"/>
</dbReference>
<name>A0AA49ET38_9CAUD</name>
<evidence type="ECO:0000313" key="2">
    <source>
        <dbReference type="Proteomes" id="UP001240749"/>
    </source>
</evidence>
<organism evidence="1 2">
    <name type="scientific">Arthrobacter phage Emotion</name>
    <dbReference type="NCBI Taxonomy" id="3038361"/>
    <lineage>
        <taxon>Viruses</taxon>
        <taxon>Duplodnaviria</taxon>
        <taxon>Heunggongvirae</taxon>
        <taxon>Uroviricota</taxon>
        <taxon>Caudoviricetes</taxon>
        <taxon>Casidaviridae</taxon>
        <taxon>Emotionvirus</taxon>
        <taxon>Emotionvirus emotion</taxon>
    </lineage>
</organism>
<keyword evidence="1" id="KW-0255">Endonuclease</keyword>
<dbReference type="GO" id="GO:0004519">
    <property type="term" value="F:endonuclease activity"/>
    <property type="evidence" value="ECO:0007669"/>
    <property type="project" value="UniProtKB-KW"/>
</dbReference>
<evidence type="ECO:0000313" key="1">
    <source>
        <dbReference type="EMBL" id="WGH21419.1"/>
    </source>
</evidence>
<gene>
    <name evidence="1" type="primary">70</name>
    <name evidence="1" type="ORF">SEA_EMOTION_70</name>
</gene>
<sequence length="87" mass="9704">MSRSTEDLIRHVAAKYDDGNGEGERLADAALRRLEWRKERGGRVCPKCGETKPVSEFGVDARKPDGLDPRCKACEASRKRESQDEGV</sequence>
<protein>
    <submittedName>
        <fullName evidence="1">HNH endonuclease</fullName>
    </submittedName>
</protein>
<dbReference type="EMBL" id="OQ709216">
    <property type="protein sequence ID" value="WGH21419.1"/>
    <property type="molecule type" value="Genomic_DNA"/>
</dbReference>